<keyword evidence="6" id="KW-0460">Magnesium</keyword>
<dbReference type="GO" id="GO:0046872">
    <property type="term" value="F:metal ion binding"/>
    <property type="evidence" value="ECO:0007669"/>
    <property type="project" value="UniProtKB-KW"/>
</dbReference>
<evidence type="ECO:0000256" key="7">
    <source>
        <dbReference type="ARBA" id="ARBA00038093"/>
    </source>
</evidence>
<comment type="cofactor">
    <cofactor evidence="1">
        <name>Mg(2+)</name>
        <dbReference type="ChEBI" id="CHEBI:18420"/>
    </cofactor>
</comment>
<dbReference type="AlphaFoldDB" id="A0A2T0T0H2"/>
<dbReference type="Gene3D" id="3.40.50.1010">
    <property type="entry name" value="5'-nuclease"/>
    <property type="match status" value="1"/>
</dbReference>
<dbReference type="PANTHER" id="PTHR33653">
    <property type="entry name" value="RIBONUCLEASE VAPC2"/>
    <property type="match status" value="1"/>
</dbReference>
<evidence type="ECO:0000313" key="9">
    <source>
        <dbReference type="EMBL" id="PRY39156.1"/>
    </source>
</evidence>
<keyword evidence="5" id="KW-0378">Hydrolase</keyword>
<evidence type="ECO:0000256" key="6">
    <source>
        <dbReference type="ARBA" id="ARBA00022842"/>
    </source>
</evidence>
<feature type="domain" description="PIN" evidence="8">
    <location>
        <begin position="3"/>
        <end position="112"/>
    </location>
</feature>
<name>A0A2T0T0H2_9BACT</name>
<reference evidence="9 10" key="1">
    <citation type="submission" date="2018-03" db="EMBL/GenBank/DDBJ databases">
        <title>Genomic Encyclopedia of Archaeal and Bacterial Type Strains, Phase II (KMG-II): from individual species to whole genera.</title>
        <authorList>
            <person name="Goeker M."/>
        </authorList>
    </citation>
    <scope>NUCLEOTIDE SEQUENCE [LARGE SCALE GENOMIC DNA]</scope>
    <source>
        <strain evidence="9 10">DSM 28354</strain>
    </source>
</reference>
<organism evidence="9 10">
    <name type="scientific">Spirosoma oryzae</name>
    <dbReference type="NCBI Taxonomy" id="1469603"/>
    <lineage>
        <taxon>Bacteria</taxon>
        <taxon>Pseudomonadati</taxon>
        <taxon>Bacteroidota</taxon>
        <taxon>Cytophagia</taxon>
        <taxon>Cytophagales</taxon>
        <taxon>Cytophagaceae</taxon>
        <taxon>Spirosoma</taxon>
    </lineage>
</organism>
<keyword evidence="10" id="KW-1185">Reference proteome</keyword>
<evidence type="ECO:0000256" key="3">
    <source>
        <dbReference type="ARBA" id="ARBA00022722"/>
    </source>
</evidence>
<dbReference type="InterPro" id="IPR029060">
    <property type="entry name" value="PIN-like_dom_sf"/>
</dbReference>
<dbReference type="GO" id="GO:0016787">
    <property type="term" value="F:hydrolase activity"/>
    <property type="evidence" value="ECO:0007669"/>
    <property type="project" value="UniProtKB-KW"/>
</dbReference>
<evidence type="ECO:0000256" key="5">
    <source>
        <dbReference type="ARBA" id="ARBA00022801"/>
    </source>
</evidence>
<dbReference type="CDD" id="cd18738">
    <property type="entry name" value="PIN_VapC4-5_FitB-like"/>
    <property type="match status" value="1"/>
</dbReference>
<evidence type="ECO:0000256" key="2">
    <source>
        <dbReference type="ARBA" id="ARBA00022649"/>
    </source>
</evidence>
<keyword evidence="3" id="KW-0540">Nuclease</keyword>
<dbReference type="Pfam" id="PF01850">
    <property type="entry name" value="PIN"/>
    <property type="match status" value="1"/>
</dbReference>
<dbReference type="PANTHER" id="PTHR33653:SF1">
    <property type="entry name" value="RIBONUCLEASE VAPC2"/>
    <property type="match status" value="1"/>
</dbReference>
<evidence type="ECO:0000259" key="8">
    <source>
        <dbReference type="Pfam" id="PF01850"/>
    </source>
</evidence>
<dbReference type="RefSeq" id="WP_106137845.1">
    <property type="nucleotide sequence ID" value="NZ_PVTE01000008.1"/>
</dbReference>
<protein>
    <recommendedName>
        <fullName evidence="8">PIN domain-containing protein</fullName>
    </recommendedName>
</protein>
<dbReference type="OrthoDB" id="676982at2"/>
<keyword evidence="2" id="KW-1277">Toxin-antitoxin system</keyword>
<sequence>MRLFDSNLIIYSASDKYEQIRLLIAEPDVAVSTITKVEALGYHKLPEDDRDYFVALFRTVNLMPVTNAIIDKAIELRQQRRMSLGDCLIAATALLNKCELYTNNTADFAHISDLVVVNPLAS</sequence>
<keyword evidence="4" id="KW-0479">Metal-binding</keyword>
<dbReference type="InterPro" id="IPR002716">
    <property type="entry name" value="PIN_dom"/>
</dbReference>
<evidence type="ECO:0000313" key="10">
    <source>
        <dbReference type="Proteomes" id="UP000238375"/>
    </source>
</evidence>
<gene>
    <name evidence="9" type="ORF">CLV58_10845</name>
</gene>
<proteinExistence type="inferred from homology"/>
<dbReference type="Proteomes" id="UP000238375">
    <property type="component" value="Unassembled WGS sequence"/>
</dbReference>
<comment type="caution">
    <text evidence="9">The sequence shown here is derived from an EMBL/GenBank/DDBJ whole genome shotgun (WGS) entry which is preliminary data.</text>
</comment>
<dbReference type="SUPFAM" id="SSF88723">
    <property type="entry name" value="PIN domain-like"/>
    <property type="match status" value="1"/>
</dbReference>
<dbReference type="GO" id="GO:0004518">
    <property type="term" value="F:nuclease activity"/>
    <property type="evidence" value="ECO:0007669"/>
    <property type="project" value="UniProtKB-KW"/>
</dbReference>
<dbReference type="InterPro" id="IPR050556">
    <property type="entry name" value="Type_II_TA_system_RNase"/>
</dbReference>
<evidence type="ECO:0000256" key="1">
    <source>
        <dbReference type="ARBA" id="ARBA00001946"/>
    </source>
</evidence>
<evidence type="ECO:0000256" key="4">
    <source>
        <dbReference type="ARBA" id="ARBA00022723"/>
    </source>
</evidence>
<dbReference type="EMBL" id="PVTE01000008">
    <property type="protein sequence ID" value="PRY39156.1"/>
    <property type="molecule type" value="Genomic_DNA"/>
</dbReference>
<comment type="similarity">
    <text evidence="7">Belongs to the PINc/VapC protein family.</text>
</comment>
<accession>A0A2T0T0H2</accession>